<gene>
    <name evidence="2" type="ORF">EJ05DRAFT_162540</name>
</gene>
<dbReference type="AlphaFoldDB" id="A0A6A6VXN7"/>
<protein>
    <submittedName>
        <fullName evidence="2">Uncharacterized protein</fullName>
    </submittedName>
</protein>
<organism evidence="2 3">
    <name type="scientific">Pseudovirgaria hyperparasitica</name>
    <dbReference type="NCBI Taxonomy" id="470096"/>
    <lineage>
        <taxon>Eukaryota</taxon>
        <taxon>Fungi</taxon>
        <taxon>Dikarya</taxon>
        <taxon>Ascomycota</taxon>
        <taxon>Pezizomycotina</taxon>
        <taxon>Dothideomycetes</taxon>
        <taxon>Dothideomycetes incertae sedis</taxon>
        <taxon>Acrospermales</taxon>
        <taxon>Acrospermaceae</taxon>
        <taxon>Pseudovirgaria</taxon>
    </lineage>
</organism>
<feature type="compositionally biased region" description="Polar residues" evidence="1">
    <location>
        <begin position="1"/>
        <end position="21"/>
    </location>
</feature>
<dbReference type="EMBL" id="ML996582">
    <property type="protein sequence ID" value="KAF2754021.1"/>
    <property type="molecule type" value="Genomic_DNA"/>
</dbReference>
<proteinExistence type="predicted"/>
<feature type="region of interest" description="Disordered" evidence="1">
    <location>
        <begin position="1"/>
        <end position="31"/>
    </location>
</feature>
<dbReference type="GeneID" id="54480481"/>
<evidence type="ECO:0000313" key="3">
    <source>
        <dbReference type="Proteomes" id="UP000799437"/>
    </source>
</evidence>
<name>A0A6A6VXN7_9PEZI</name>
<accession>A0A6A6VXN7</accession>
<dbReference type="Proteomes" id="UP000799437">
    <property type="component" value="Unassembled WGS sequence"/>
</dbReference>
<dbReference type="RefSeq" id="XP_033596472.1">
    <property type="nucleotide sequence ID" value="XM_033739427.1"/>
</dbReference>
<reference evidence="2" key="1">
    <citation type="journal article" date="2020" name="Stud. Mycol.">
        <title>101 Dothideomycetes genomes: a test case for predicting lifestyles and emergence of pathogens.</title>
        <authorList>
            <person name="Haridas S."/>
            <person name="Albert R."/>
            <person name="Binder M."/>
            <person name="Bloem J."/>
            <person name="Labutti K."/>
            <person name="Salamov A."/>
            <person name="Andreopoulos B."/>
            <person name="Baker S."/>
            <person name="Barry K."/>
            <person name="Bills G."/>
            <person name="Bluhm B."/>
            <person name="Cannon C."/>
            <person name="Castanera R."/>
            <person name="Culley D."/>
            <person name="Daum C."/>
            <person name="Ezra D."/>
            <person name="Gonzalez J."/>
            <person name="Henrissat B."/>
            <person name="Kuo A."/>
            <person name="Liang C."/>
            <person name="Lipzen A."/>
            <person name="Lutzoni F."/>
            <person name="Magnuson J."/>
            <person name="Mondo S."/>
            <person name="Nolan M."/>
            <person name="Ohm R."/>
            <person name="Pangilinan J."/>
            <person name="Park H.-J."/>
            <person name="Ramirez L."/>
            <person name="Alfaro M."/>
            <person name="Sun H."/>
            <person name="Tritt A."/>
            <person name="Yoshinaga Y."/>
            <person name="Zwiers L.-H."/>
            <person name="Turgeon B."/>
            <person name="Goodwin S."/>
            <person name="Spatafora J."/>
            <person name="Crous P."/>
            <person name="Grigoriev I."/>
        </authorList>
    </citation>
    <scope>NUCLEOTIDE SEQUENCE</scope>
    <source>
        <strain evidence="2">CBS 121739</strain>
    </source>
</reference>
<evidence type="ECO:0000313" key="2">
    <source>
        <dbReference type="EMBL" id="KAF2754021.1"/>
    </source>
</evidence>
<sequence length="59" mass="6721">MNYTHTHSPHSNTAKQKQTSPYAPGPSSLRHGCKRPFCPCRLHEWIVTHLRICAVILLV</sequence>
<keyword evidence="3" id="KW-1185">Reference proteome</keyword>
<evidence type="ECO:0000256" key="1">
    <source>
        <dbReference type="SAM" id="MobiDB-lite"/>
    </source>
</evidence>